<dbReference type="AlphaFoldDB" id="A0A2S5A341"/>
<gene>
    <name evidence="2" type="ORF">C3K47_07840</name>
</gene>
<dbReference type="Proteomes" id="UP000236893">
    <property type="component" value="Unassembled WGS sequence"/>
</dbReference>
<evidence type="ECO:0000256" key="1">
    <source>
        <dbReference type="SAM" id="Coils"/>
    </source>
</evidence>
<organism evidence="2 3">
    <name type="scientific">Solitalea longa</name>
    <dbReference type="NCBI Taxonomy" id="2079460"/>
    <lineage>
        <taxon>Bacteria</taxon>
        <taxon>Pseudomonadati</taxon>
        <taxon>Bacteroidota</taxon>
        <taxon>Sphingobacteriia</taxon>
        <taxon>Sphingobacteriales</taxon>
        <taxon>Sphingobacteriaceae</taxon>
        <taxon>Solitalea</taxon>
    </lineage>
</organism>
<evidence type="ECO:0000313" key="2">
    <source>
        <dbReference type="EMBL" id="POY36965.1"/>
    </source>
</evidence>
<accession>A0A2S5A341</accession>
<comment type="caution">
    <text evidence="2">The sequence shown here is derived from an EMBL/GenBank/DDBJ whole genome shotgun (WGS) entry which is preliminary data.</text>
</comment>
<evidence type="ECO:0000313" key="3">
    <source>
        <dbReference type="Proteomes" id="UP000236893"/>
    </source>
</evidence>
<name>A0A2S5A341_9SPHI</name>
<sequence length="221" mass="25926">MIVPSMTVQEIHKEVFEDIKGLKNKLDACKKNFERLVLKSTRYPVMQSYACTTLERKNKFTIYYTARKRSERRTPILHIIGVYSRPEGKYAVAPTLDMNLVSIYPPHFFKRYRERILKDDSISNEEIINLYFKNDWGFVGAVINEQYESIYHSFENSEAEDKVSFVAATSQGYCFGERQGTVNILKTIISEDMLFDNQKAIFMKLKNEFNNMIKDMYGNIK</sequence>
<feature type="coiled-coil region" evidence="1">
    <location>
        <begin position="12"/>
        <end position="39"/>
    </location>
</feature>
<proteinExistence type="predicted"/>
<protein>
    <submittedName>
        <fullName evidence="2">Uncharacterized protein</fullName>
    </submittedName>
</protein>
<dbReference type="EMBL" id="PQVF01000005">
    <property type="protein sequence ID" value="POY36965.1"/>
    <property type="molecule type" value="Genomic_DNA"/>
</dbReference>
<keyword evidence="1" id="KW-0175">Coiled coil</keyword>
<keyword evidence="3" id="KW-1185">Reference proteome</keyword>
<reference evidence="2 3" key="1">
    <citation type="submission" date="2018-01" db="EMBL/GenBank/DDBJ databases">
        <authorList>
            <person name="Gaut B.S."/>
            <person name="Morton B.R."/>
            <person name="Clegg M.T."/>
            <person name="Duvall M.R."/>
        </authorList>
    </citation>
    <scope>NUCLEOTIDE SEQUENCE [LARGE SCALE GENOMIC DNA]</scope>
    <source>
        <strain evidence="2 3">HR-AV</strain>
    </source>
</reference>